<dbReference type="GO" id="GO:0004190">
    <property type="term" value="F:aspartic-type endopeptidase activity"/>
    <property type="evidence" value="ECO:0007669"/>
    <property type="project" value="UniProtKB-KW"/>
</dbReference>
<dbReference type="SUPFAM" id="SSF53098">
    <property type="entry name" value="Ribonuclease H-like"/>
    <property type="match status" value="1"/>
</dbReference>
<keyword evidence="1" id="KW-0064">Aspartyl protease</keyword>
<dbReference type="Proteomes" id="UP000467841">
    <property type="component" value="Unassembled WGS sequence"/>
</dbReference>
<dbReference type="InterPro" id="IPR043502">
    <property type="entry name" value="DNA/RNA_pol_sf"/>
</dbReference>
<evidence type="ECO:0000313" key="5">
    <source>
        <dbReference type="Proteomes" id="UP000467841"/>
    </source>
</evidence>
<keyword evidence="1" id="KW-0378">Hydrolase</keyword>
<feature type="compositionally biased region" description="Low complexity" evidence="2">
    <location>
        <begin position="848"/>
        <end position="867"/>
    </location>
</feature>
<dbReference type="Pfam" id="PF00665">
    <property type="entry name" value="rve"/>
    <property type="match status" value="1"/>
</dbReference>
<comment type="caution">
    <text evidence="4">The sequence shown here is derived from an EMBL/GenBank/DDBJ whole genome shotgun (WGS) entry which is preliminary data.</text>
</comment>
<feature type="compositionally biased region" description="Pro residues" evidence="2">
    <location>
        <begin position="757"/>
        <end position="768"/>
    </location>
</feature>
<gene>
    <name evidence="4" type="ORF">MERR_LOCUS37576</name>
</gene>
<dbReference type="CDD" id="cd09272">
    <property type="entry name" value="RNase_HI_RT_Ty1"/>
    <property type="match status" value="1"/>
</dbReference>
<dbReference type="PANTHER" id="PTHR47481">
    <property type="match status" value="1"/>
</dbReference>
<dbReference type="InterPro" id="IPR025724">
    <property type="entry name" value="GAG-pre-integrase_dom"/>
</dbReference>
<feature type="compositionally biased region" description="Polar residues" evidence="2">
    <location>
        <begin position="819"/>
        <end position="844"/>
    </location>
</feature>
<feature type="compositionally biased region" description="Low complexity" evidence="2">
    <location>
        <begin position="237"/>
        <end position="269"/>
    </location>
</feature>
<dbReference type="OrthoDB" id="1737296at2759"/>
<dbReference type="SUPFAM" id="SSF56672">
    <property type="entry name" value="DNA/RNA polymerases"/>
    <property type="match status" value="1"/>
</dbReference>
<feature type="region of interest" description="Disordered" evidence="2">
    <location>
        <begin position="728"/>
        <end position="747"/>
    </location>
</feature>
<dbReference type="InterPro" id="IPR001584">
    <property type="entry name" value="Integrase_cat-core"/>
</dbReference>
<evidence type="ECO:0000256" key="2">
    <source>
        <dbReference type="SAM" id="MobiDB-lite"/>
    </source>
</evidence>
<feature type="region of interest" description="Disordered" evidence="2">
    <location>
        <begin position="222"/>
        <end position="272"/>
    </location>
</feature>
<dbReference type="PANTHER" id="PTHR47481:SF22">
    <property type="entry name" value="RETROTRANSPOSON GAG DOMAIN-CONTAINING PROTEIN"/>
    <property type="match status" value="1"/>
</dbReference>
<evidence type="ECO:0000313" key="4">
    <source>
        <dbReference type="EMBL" id="CAA7050341.1"/>
    </source>
</evidence>
<dbReference type="GO" id="GO:0003676">
    <property type="term" value="F:nucleic acid binding"/>
    <property type="evidence" value="ECO:0007669"/>
    <property type="project" value="InterPro"/>
</dbReference>
<evidence type="ECO:0000256" key="1">
    <source>
        <dbReference type="ARBA" id="ARBA00022750"/>
    </source>
</evidence>
<dbReference type="Pfam" id="PF13976">
    <property type="entry name" value="gag_pre-integrs"/>
    <property type="match status" value="1"/>
</dbReference>
<dbReference type="GO" id="GO:0015074">
    <property type="term" value="P:DNA integration"/>
    <property type="evidence" value="ECO:0007669"/>
    <property type="project" value="InterPro"/>
</dbReference>
<dbReference type="PROSITE" id="PS50994">
    <property type="entry name" value="INTEGRASE"/>
    <property type="match status" value="1"/>
</dbReference>
<name>A0A6D2KMT9_9BRAS</name>
<feature type="compositionally biased region" description="Polar residues" evidence="2">
    <location>
        <begin position="728"/>
        <end position="743"/>
    </location>
</feature>
<dbReference type="InterPro" id="IPR013103">
    <property type="entry name" value="RVT_2"/>
</dbReference>
<feature type="domain" description="Integrase catalytic" evidence="3">
    <location>
        <begin position="520"/>
        <end position="683"/>
    </location>
</feature>
<feature type="compositionally biased region" description="Polar residues" evidence="2">
    <location>
        <begin position="222"/>
        <end position="236"/>
    </location>
</feature>
<protein>
    <recommendedName>
        <fullName evidence="3">Integrase catalytic domain-containing protein</fullName>
    </recommendedName>
</protein>
<dbReference type="Pfam" id="PF14223">
    <property type="entry name" value="Retrotran_gag_2"/>
    <property type="match status" value="1"/>
</dbReference>
<keyword evidence="5" id="KW-1185">Reference proteome</keyword>
<feature type="compositionally biased region" description="Low complexity" evidence="2">
    <location>
        <begin position="769"/>
        <end position="789"/>
    </location>
</feature>
<dbReference type="Pfam" id="PF07727">
    <property type="entry name" value="RVT_2"/>
    <property type="match status" value="1"/>
</dbReference>
<keyword evidence="1" id="KW-0645">Protease</keyword>
<dbReference type="Pfam" id="PF22936">
    <property type="entry name" value="Pol_BBD"/>
    <property type="match status" value="1"/>
</dbReference>
<dbReference type="InterPro" id="IPR036397">
    <property type="entry name" value="RNaseH_sf"/>
</dbReference>
<dbReference type="EMBL" id="CACVBM020001445">
    <property type="protein sequence ID" value="CAA7050341.1"/>
    <property type="molecule type" value="Genomic_DNA"/>
</dbReference>
<accession>A0A6D2KMT9</accession>
<feature type="compositionally biased region" description="Low complexity" evidence="2">
    <location>
        <begin position="806"/>
        <end position="818"/>
    </location>
</feature>
<sequence>MSTSPAASETIAVSDSVALVHVNMTNVTKLTASNFLMWSRQVHALFDGYELFGYLDGSTEIPSPTLTADNIVSVNPNYTVWKRQDRLIYSALLGAITPSVQSLLSTTTTAAEIWTTLSSTYAKPSRGHFKQLKLQINQWTKGNKSINDYFQGLTTRFDQLALLGKAMDLEDQIEYLLQGLPEEYKTVVDQIEGRDSPPSLTEIHEKLINHEAKLQTALMPSSSTPVSANVATHRGSNNNNNFRRQNHSNNNRGNQTWQQQQQFQPHQDNYPPRGYQGRCQICGVHGHSARRCSQINLSGGFLGTQPRPQQPTSAPWQPRANLASTPTYNANNWVMDSGATHHLTTDLSNLSLHQPYLGGEEVTIADGTNLHISHTGSSQLPTLSKPLTLTDVLYVPDLKKNLISVYRLCNANRVSVEFFPASFQVKDLSTGARLLQGKTKDELYEWPVTPKPIFSLAASPTPKTDLSSWHSRLGHPSPLILQTLVAQFHLPLSLLQKQFACSDCLINKTHKLPFSTNTITSNHPLEYLYSDVWSSPLLSVDNYKYYLVNVDHYTRYTWLYPLKQKSQVREVFIAFKALVETKFQTKIRTLYSDNGGEFIGLRQFLTAHGISHLTSPPHTPEHNGISERKHRHIVETGLTLLGNSKMPKSYWPFAFSTAVYLINRLPTAVLGNESPYHKLFQQQPNYLKLRVFGCSCFPWLRPYTKHKLEDPTGRIYTSRHVTFDETTFPFSASENPTPNSPTDSPIAHAPATILTHRPPPLAPAPPQSLPESSSSRSSSHQSSSSSSDTPPSPGNIHNSDMGLDESQSPSSGPTTPTSHNNQTSPLPIPTNENDLSPIASSPSHETSEPIISPNPSPTSSSSSAASEQPPPPIENAHPMTTRAKNNITKLNHKFSLLTKRTTTPFIPTTVNQALRDPRWRNAMGDEFNALNRYKARFVARGFTQQQGIDYAETFSPVVKSDTIRVVLQLAVSNAWPIKQLDVNNAFLQGTLTDEVYVAQPPGFVDKDRPDHVCRLRKALYGLKQAPRAWYEELKSFLLSIGFCNSLADTSVFTRIHNGTKFYILVYVDDIIVTSSSQPLITKVIDTLSARFSLKEPTDLSYFLGIEAIRSPHGLHLMQKKYIIDLLAKTKMLDAKPVSTPLAPTPKLTLATGTPLPEPREYRMVFMHRPTDVHWQAAKRVLRYLAGTPSHGIYFRADSPDTHDYVSTNAYILFLGSTPIAWSSKKQKGVARSSTESEYRGVANTAAEIRWICSLLTELGITLPSVLVIYCDNVGVTYLCANPVFHSRMKHLALNYHFIRDNVQSGALRVTHLSTKDQLADALTKALPRPRFLELFSKIGVKEFPLS</sequence>
<feature type="region of interest" description="Disordered" evidence="2">
    <location>
        <begin position="753"/>
        <end position="879"/>
    </location>
</feature>
<dbReference type="InterPro" id="IPR054722">
    <property type="entry name" value="PolX-like_BBD"/>
</dbReference>
<reference evidence="4" key="1">
    <citation type="submission" date="2020-01" db="EMBL/GenBank/DDBJ databases">
        <authorList>
            <person name="Mishra B."/>
        </authorList>
    </citation>
    <scope>NUCLEOTIDE SEQUENCE [LARGE SCALE GENOMIC DNA]</scope>
</reference>
<organism evidence="4 5">
    <name type="scientific">Microthlaspi erraticum</name>
    <dbReference type="NCBI Taxonomy" id="1685480"/>
    <lineage>
        <taxon>Eukaryota</taxon>
        <taxon>Viridiplantae</taxon>
        <taxon>Streptophyta</taxon>
        <taxon>Embryophyta</taxon>
        <taxon>Tracheophyta</taxon>
        <taxon>Spermatophyta</taxon>
        <taxon>Magnoliopsida</taxon>
        <taxon>eudicotyledons</taxon>
        <taxon>Gunneridae</taxon>
        <taxon>Pentapetalae</taxon>
        <taxon>rosids</taxon>
        <taxon>malvids</taxon>
        <taxon>Brassicales</taxon>
        <taxon>Brassicaceae</taxon>
        <taxon>Coluteocarpeae</taxon>
        <taxon>Microthlaspi</taxon>
    </lineage>
</organism>
<evidence type="ECO:0000259" key="3">
    <source>
        <dbReference type="PROSITE" id="PS50994"/>
    </source>
</evidence>
<proteinExistence type="predicted"/>
<dbReference type="Gene3D" id="3.30.420.10">
    <property type="entry name" value="Ribonuclease H-like superfamily/Ribonuclease H"/>
    <property type="match status" value="1"/>
</dbReference>
<dbReference type="InterPro" id="IPR012337">
    <property type="entry name" value="RNaseH-like_sf"/>
</dbReference>